<dbReference type="GO" id="GO:0016887">
    <property type="term" value="F:ATP hydrolysis activity"/>
    <property type="evidence" value="ECO:0007669"/>
    <property type="project" value="InterPro"/>
</dbReference>
<keyword evidence="8 10" id="KW-0472">Membrane</keyword>
<keyword evidence="2" id="KW-0813">Transport</keyword>
<evidence type="ECO:0000256" key="7">
    <source>
        <dbReference type="ARBA" id="ARBA00022989"/>
    </source>
</evidence>
<dbReference type="Gene3D" id="1.20.1560.10">
    <property type="entry name" value="ABC transporter type 1, transmembrane domain"/>
    <property type="match status" value="1"/>
</dbReference>
<dbReference type="Proteomes" id="UP000253817">
    <property type="component" value="Unassembled WGS sequence"/>
</dbReference>
<feature type="transmembrane region" description="Helical" evidence="10">
    <location>
        <begin position="20"/>
        <end position="45"/>
    </location>
</feature>
<dbReference type="PANTHER" id="PTHR24221:SF397">
    <property type="entry name" value="ABC TRANSPORTER, ATP-BINDING TRANSMEMBRANE PROTEIN"/>
    <property type="match status" value="1"/>
</dbReference>
<keyword evidence="6 14" id="KW-0067">ATP-binding</keyword>
<evidence type="ECO:0000313" key="15">
    <source>
        <dbReference type="Proteomes" id="UP000253817"/>
    </source>
</evidence>
<reference evidence="16" key="2">
    <citation type="submission" date="2018-05" db="EMBL/GenBank/DDBJ databases">
        <title>Genome Sequencing of selected type strains of the family Eggerthellaceae.</title>
        <authorList>
            <person name="Danylec N."/>
            <person name="Stoll D.A."/>
            <person name="Doetsch A."/>
            <person name="Huch M."/>
        </authorList>
    </citation>
    <scope>NUCLEOTIDE SEQUENCE [LARGE SCALE GENOMIC DNA]</scope>
    <source>
        <strain evidence="16">DSM 16107</strain>
    </source>
</reference>
<feature type="transmembrane region" description="Helical" evidence="10">
    <location>
        <begin position="250"/>
        <end position="268"/>
    </location>
</feature>
<evidence type="ECO:0000313" key="16">
    <source>
        <dbReference type="Proteomes" id="UP000270112"/>
    </source>
</evidence>
<dbReference type="PROSITE" id="PS00211">
    <property type="entry name" value="ABC_TRANSPORTER_1"/>
    <property type="match status" value="1"/>
</dbReference>
<evidence type="ECO:0000256" key="2">
    <source>
        <dbReference type="ARBA" id="ARBA00022448"/>
    </source>
</evidence>
<evidence type="ECO:0000256" key="3">
    <source>
        <dbReference type="ARBA" id="ARBA00022475"/>
    </source>
</evidence>
<evidence type="ECO:0000256" key="10">
    <source>
        <dbReference type="SAM" id="Phobius"/>
    </source>
</evidence>
<dbReference type="Pfam" id="PF00664">
    <property type="entry name" value="ABC_membrane"/>
    <property type="match status" value="1"/>
</dbReference>
<gene>
    <name evidence="13" type="ORF">C1876_06915</name>
    <name evidence="14" type="ORF">DMP09_13465</name>
</gene>
<dbReference type="Pfam" id="PF00005">
    <property type="entry name" value="ABC_tran"/>
    <property type="match status" value="1"/>
</dbReference>
<feature type="transmembrane region" description="Helical" evidence="10">
    <location>
        <begin position="162"/>
        <end position="179"/>
    </location>
</feature>
<keyword evidence="4 10" id="KW-0812">Transmembrane</keyword>
<evidence type="ECO:0000256" key="4">
    <source>
        <dbReference type="ARBA" id="ARBA00022692"/>
    </source>
</evidence>
<dbReference type="InterPro" id="IPR003439">
    <property type="entry name" value="ABC_transporter-like_ATP-bd"/>
</dbReference>
<dbReference type="GO" id="GO:0034040">
    <property type="term" value="F:ATPase-coupled lipid transmembrane transporter activity"/>
    <property type="evidence" value="ECO:0007669"/>
    <property type="project" value="TreeGrafter"/>
</dbReference>
<evidence type="ECO:0000256" key="6">
    <source>
        <dbReference type="ARBA" id="ARBA00022840"/>
    </source>
</evidence>
<feature type="transmembrane region" description="Helical" evidence="10">
    <location>
        <begin position="57"/>
        <end position="77"/>
    </location>
</feature>
<keyword evidence="5" id="KW-0547">Nucleotide-binding</keyword>
<dbReference type="PANTHER" id="PTHR24221">
    <property type="entry name" value="ATP-BINDING CASSETTE SUB-FAMILY B"/>
    <property type="match status" value="1"/>
</dbReference>
<dbReference type="AlphaFoldDB" id="A0A3N0IUJ6"/>
<reference evidence="13 15" key="1">
    <citation type="journal article" date="2018" name="Elife">
        <title>Discovery and characterization of a prevalent human gut bacterial enzyme sufficient for the inactivation of a family of plant toxins.</title>
        <authorList>
            <person name="Koppel N."/>
            <person name="Bisanz J.E."/>
            <person name="Pandelia M.E."/>
            <person name="Turnbaugh P.J."/>
            <person name="Balskus E.P."/>
        </authorList>
    </citation>
    <scope>NUCLEOTIDE SEQUENCE [LARGE SCALE GENOMIC DNA]</scope>
    <source>
        <strain evidence="13 15">DSM 16107</strain>
    </source>
</reference>
<dbReference type="PROSITE" id="PS50929">
    <property type="entry name" value="ABC_TM1F"/>
    <property type="match status" value="1"/>
</dbReference>
<comment type="similarity">
    <text evidence="9">Belongs to the ABC transporter superfamily. Siderophore-Fe(3+) uptake transporter (SIUT) (TC 3.A.1.21) family.</text>
</comment>
<evidence type="ECO:0000259" key="11">
    <source>
        <dbReference type="PROSITE" id="PS50893"/>
    </source>
</evidence>
<feature type="domain" description="ABC transporter" evidence="11">
    <location>
        <begin position="333"/>
        <end position="567"/>
    </location>
</feature>
<dbReference type="SUPFAM" id="SSF52540">
    <property type="entry name" value="P-loop containing nucleoside triphosphate hydrolases"/>
    <property type="match status" value="1"/>
</dbReference>
<evidence type="ECO:0000259" key="12">
    <source>
        <dbReference type="PROSITE" id="PS50929"/>
    </source>
</evidence>
<dbReference type="GO" id="GO:0140359">
    <property type="term" value="F:ABC-type transporter activity"/>
    <property type="evidence" value="ECO:0007669"/>
    <property type="project" value="InterPro"/>
</dbReference>
<dbReference type="GO" id="GO:0005524">
    <property type="term" value="F:ATP binding"/>
    <property type="evidence" value="ECO:0007669"/>
    <property type="project" value="UniProtKB-KW"/>
</dbReference>
<keyword evidence="3" id="KW-1003">Cell membrane</keyword>
<protein>
    <submittedName>
        <fullName evidence="14">ABC transporter ATP-binding protein</fullName>
    </submittedName>
</protein>
<dbReference type="PROSITE" id="PS50893">
    <property type="entry name" value="ABC_TRANSPORTER_2"/>
    <property type="match status" value="1"/>
</dbReference>
<dbReference type="InterPro" id="IPR027417">
    <property type="entry name" value="P-loop_NTPase"/>
</dbReference>
<proteinExistence type="inferred from homology"/>
<dbReference type="SMART" id="SM00382">
    <property type="entry name" value="AAA"/>
    <property type="match status" value="1"/>
</dbReference>
<evidence type="ECO:0000256" key="1">
    <source>
        <dbReference type="ARBA" id="ARBA00004429"/>
    </source>
</evidence>
<comment type="subcellular location">
    <subcellularLocation>
        <location evidence="1">Cell inner membrane</location>
        <topology evidence="1">Multi-pass membrane protein</topology>
    </subcellularLocation>
</comment>
<dbReference type="FunFam" id="3.40.50.300:FF:000221">
    <property type="entry name" value="Multidrug ABC transporter ATP-binding protein"/>
    <property type="match status" value="1"/>
</dbReference>
<dbReference type="InterPro" id="IPR011527">
    <property type="entry name" value="ABC1_TM_dom"/>
</dbReference>
<feature type="transmembrane region" description="Helical" evidence="10">
    <location>
        <begin position="139"/>
        <end position="156"/>
    </location>
</feature>
<dbReference type="RefSeq" id="WP_114545983.1">
    <property type="nucleotide sequence ID" value="NZ_PPTT01000009.1"/>
</dbReference>
<sequence>MLRDSLGLTDVGAKNFRRGVFFCTLANLVLMAPIGILFLLVSDFMDHLVAGAPLPALAPYLAGCVGILALMVLTQWAEYANTYHKVYEESARKRTDLAEHLRRLPLSFFGRRDLSDLTNAIMKDCSDQERMFMHVMPQLFGTGLSTAIVIVGIFFYDWRLALAAFWVVPVALLVMALTGKRQQRKAQAMEDARLEVADGVQEFLECAQEIRATNRSAAHLDALAVKLDAFERRQVTSELTTGVFVTSAQAFLKLGIGTTVFVGATLLVSGQTDFMTYFAFLLVVTRVYDPVNLILQSIGELLSMRLSIKRTQELAAEKPMEGSTDFAPRGHDVVFEDVSFSYGDGEQVLRGVSFTAREGEVTALVGPSGSGKSTCAKLAARFWDPCEGAVRVGGVDVSGVDPETLLADYAEVFQDVVLFDDTVMGNIRLGRADATDEEVLAAARAAMCDEFVERMPRGYDTMIGENGGRLSGGERQRISIARAILKDAPVVLLDEATASLDVENETQVQQALSRLLAGKTVLVIAHRMRTVANADKIVVLKEGRVAEQGAPAELMALEGGLYRRMVDLQTEAAGWSLAS</sequence>
<dbReference type="EMBL" id="QICC01000071">
    <property type="protein sequence ID" value="RNM40635.1"/>
    <property type="molecule type" value="Genomic_DNA"/>
</dbReference>
<feature type="domain" description="ABC transmembrane type-1" evidence="12">
    <location>
        <begin position="21"/>
        <end position="303"/>
    </location>
</feature>
<reference evidence="14" key="3">
    <citation type="journal article" date="2019" name="Microbiol. Resour. Announc.">
        <title>Draft Genome Sequences of Type Strains of Gordonibacter faecihominis, Paraeggerthella hongkongensis, Parvibacter caecicola,Slackia equolifaciens, Slackia faecicanis, and Slackia isoflavoniconvertens.</title>
        <authorList>
            <person name="Danylec N."/>
            <person name="Stoll D.A."/>
            <person name="Dotsch A."/>
            <person name="Huch M."/>
        </authorList>
    </citation>
    <scope>NUCLEOTIDE SEQUENCE</scope>
    <source>
        <strain evidence="14">DSM 16107</strain>
    </source>
</reference>
<evidence type="ECO:0000256" key="8">
    <source>
        <dbReference type="ARBA" id="ARBA00023136"/>
    </source>
</evidence>
<dbReference type="CDD" id="cd07346">
    <property type="entry name" value="ABC_6TM_exporters"/>
    <property type="match status" value="1"/>
</dbReference>
<dbReference type="InterPro" id="IPR017871">
    <property type="entry name" value="ABC_transporter-like_CS"/>
</dbReference>
<dbReference type="InterPro" id="IPR039421">
    <property type="entry name" value="Type_1_exporter"/>
</dbReference>
<dbReference type="GO" id="GO:0005886">
    <property type="term" value="C:plasma membrane"/>
    <property type="evidence" value="ECO:0007669"/>
    <property type="project" value="UniProtKB-SubCell"/>
</dbReference>
<dbReference type="SUPFAM" id="SSF90123">
    <property type="entry name" value="ABC transporter transmembrane region"/>
    <property type="match status" value="1"/>
</dbReference>
<evidence type="ECO:0000313" key="13">
    <source>
        <dbReference type="EMBL" id="RDB69493.1"/>
    </source>
</evidence>
<accession>A0A3N0IUJ6</accession>
<name>A0A3N0IUJ6_9ACTN</name>
<dbReference type="OrthoDB" id="9806127at2"/>
<dbReference type="Proteomes" id="UP000270112">
    <property type="component" value="Unassembled WGS sequence"/>
</dbReference>
<dbReference type="InterPro" id="IPR003593">
    <property type="entry name" value="AAA+_ATPase"/>
</dbReference>
<keyword evidence="15" id="KW-1185">Reference proteome</keyword>
<evidence type="ECO:0000313" key="14">
    <source>
        <dbReference type="EMBL" id="RNM40635.1"/>
    </source>
</evidence>
<evidence type="ECO:0000256" key="9">
    <source>
        <dbReference type="ARBA" id="ARBA00023455"/>
    </source>
</evidence>
<comment type="caution">
    <text evidence="14">The sequence shown here is derived from an EMBL/GenBank/DDBJ whole genome shotgun (WGS) entry which is preliminary data.</text>
</comment>
<keyword evidence="7 10" id="KW-1133">Transmembrane helix</keyword>
<organism evidence="14 16">
    <name type="scientific">Eggerthella sinensis</name>
    <dbReference type="NCBI Taxonomy" id="242230"/>
    <lineage>
        <taxon>Bacteria</taxon>
        <taxon>Bacillati</taxon>
        <taxon>Actinomycetota</taxon>
        <taxon>Coriobacteriia</taxon>
        <taxon>Eggerthellales</taxon>
        <taxon>Eggerthellaceae</taxon>
        <taxon>Eggerthella</taxon>
    </lineage>
</organism>
<dbReference type="InterPro" id="IPR036640">
    <property type="entry name" value="ABC1_TM_sf"/>
</dbReference>
<dbReference type="EMBL" id="PPTT01000009">
    <property type="protein sequence ID" value="RDB69493.1"/>
    <property type="molecule type" value="Genomic_DNA"/>
</dbReference>
<evidence type="ECO:0000256" key="5">
    <source>
        <dbReference type="ARBA" id="ARBA00022741"/>
    </source>
</evidence>
<dbReference type="Gene3D" id="3.40.50.300">
    <property type="entry name" value="P-loop containing nucleotide triphosphate hydrolases"/>
    <property type="match status" value="1"/>
</dbReference>